<evidence type="ECO:0000313" key="2">
    <source>
        <dbReference type="EMBL" id="QTL36667.1"/>
    </source>
</evidence>
<sequence>METQYKVVKNEQGQYSIWLASRPLPLGWEAVDQQGSKAQCLAYIETEWTDIRPAALKEKLSILSNRS</sequence>
<dbReference type="RefSeq" id="WP_209053152.1">
    <property type="nucleotide sequence ID" value="NZ_CP072425.1"/>
</dbReference>
<dbReference type="PANTHER" id="PTHR38444">
    <property type="entry name" value="ENTEROBACTIN BIOSYNTHESIS PROTEIN YBDZ"/>
    <property type="match status" value="1"/>
</dbReference>
<organism evidence="2 3">
    <name type="scientific">Pseudoalteromonas viridis</name>
    <dbReference type="NCBI Taxonomy" id="339617"/>
    <lineage>
        <taxon>Bacteria</taxon>
        <taxon>Pseudomonadati</taxon>
        <taxon>Pseudomonadota</taxon>
        <taxon>Gammaproteobacteria</taxon>
        <taxon>Alteromonadales</taxon>
        <taxon>Pseudoalteromonadaceae</taxon>
        <taxon>Pseudoalteromonas</taxon>
    </lineage>
</organism>
<dbReference type="InterPro" id="IPR037407">
    <property type="entry name" value="MLP_fam"/>
</dbReference>
<proteinExistence type="predicted"/>
<evidence type="ECO:0000259" key="1">
    <source>
        <dbReference type="SMART" id="SM00923"/>
    </source>
</evidence>
<feature type="domain" description="MbtH-like" evidence="1">
    <location>
        <begin position="2"/>
        <end position="46"/>
    </location>
</feature>
<dbReference type="InterPro" id="IPR005153">
    <property type="entry name" value="MbtH-like_dom"/>
</dbReference>
<evidence type="ECO:0000313" key="3">
    <source>
        <dbReference type="Proteomes" id="UP000665025"/>
    </source>
</evidence>
<dbReference type="SMART" id="SM00923">
    <property type="entry name" value="MbtH"/>
    <property type="match status" value="1"/>
</dbReference>
<accession>A0ABX7VB56</accession>
<dbReference type="PANTHER" id="PTHR38444:SF1">
    <property type="entry name" value="ENTEROBACTIN BIOSYNTHESIS PROTEIN YBDZ"/>
    <property type="match status" value="1"/>
</dbReference>
<protein>
    <submittedName>
        <fullName evidence="2">MbtH family NRPS accessory protein</fullName>
    </submittedName>
</protein>
<dbReference type="SUPFAM" id="SSF160582">
    <property type="entry name" value="MbtH-like"/>
    <property type="match status" value="1"/>
</dbReference>
<dbReference type="Pfam" id="PF03621">
    <property type="entry name" value="MbtH"/>
    <property type="match status" value="1"/>
</dbReference>
<dbReference type="EMBL" id="CP072425">
    <property type="protein sequence ID" value="QTL36667.1"/>
    <property type="molecule type" value="Genomic_DNA"/>
</dbReference>
<gene>
    <name evidence="2" type="ORF">J5X90_06445</name>
</gene>
<dbReference type="InterPro" id="IPR038020">
    <property type="entry name" value="MbtH-like_sf"/>
</dbReference>
<reference evidence="2 3" key="1">
    <citation type="submission" date="2021-03" db="EMBL/GenBank/DDBJ databases">
        <title>Complete Genome of Pseudoalteromonas viridis Strain BBR56, a new biocontrol bacterial candidate.</title>
        <authorList>
            <person name="Handayani D.P."/>
            <person name="Isnansetyo A."/>
            <person name="Istiqomah I."/>
            <person name="Jumina J."/>
        </authorList>
    </citation>
    <scope>NUCLEOTIDE SEQUENCE [LARGE SCALE GENOMIC DNA]</scope>
    <source>
        <strain evidence="2 3">BBR56</strain>
    </source>
</reference>
<dbReference type="Proteomes" id="UP000665025">
    <property type="component" value="Chromosome 1"/>
</dbReference>
<dbReference type="Gene3D" id="3.90.820.10">
    <property type="entry name" value="Structural Genomics, Unknown Function 30-nov-00 1gh9 Mol_id"/>
    <property type="match status" value="1"/>
</dbReference>
<name>A0ABX7VB56_9GAMM</name>
<keyword evidence="3" id="KW-1185">Reference proteome</keyword>